<dbReference type="Pfam" id="PF15739">
    <property type="entry name" value="TSNAXIP1_N"/>
    <property type="match status" value="1"/>
</dbReference>
<evidence type="ECO:0000256" key="2">
    <source>
        <dbReference type="SAM" id="Coils"/>
    </source>
</evidence>
<name>A0A7S4CW10_9EUGL</name>
<sequence>MGKDSPQPLPQLRQTEYKPGTVLHALGMKPLTQAEKRKAALARSLATRAPLVPRNPENKRQRKQIISGVGDMIPAFNLDELELTQENLRLEKMRGELDTWPIRGSPTESKYKVDSDFAAAVGDLSSVVVPAPKDACVKPALVKEMEAFLGTEMLLVDPEDTVGRIKVARELFTMFIARFDVYKDVLSAVRDEYDALLLKYQALAEHIQGSQTRTEMLEKKMAQQLTDMYEVAEKDKEGLRAKAAAAAERVQQSIAEVDSVSIELGQREAEIENHCQQKKELVEQLNRERLEAEDKAGMYEKVVQRLYVVEGELKEHQDNAGEQLRILRKNNGAMVQEIQSWRATVDDLEHQLIRKGAEYQKQQEEEKSKALTQAMAVKQLKATCATLQSENKRLAALAQRKDVWTPRPEFRDIASHTNDRLYYDPKQRTADVVKDLYKEIHRLADVIKEQDIKLKSCIKVMYFLDKPDLLEDTPAGGEHIACQPQNPALPKFMQVEGSVNNLWLTKPQTEEFVNQVWDFRKSEEERRGQTVALQQAFHGLLMQKFKAEHEALEFAYNIREGCTKFIWDADLEMFLRVLHGVVHHEIRDDQEELLSSLHSLFFSLDDDQRGWLGFKQVTRALTAYFSTKSKKQLILIKYRLSQDTEARDQVHYDRLFETDVFGNQGPFIEEVRDQHLREAVRYTQAVYSMIPSIAKKGMVLPSDVKQGFQKLDPLKPDEEINYYLHVGLGGRVISRRKRTKGQKGLQVASTHMHKGKLAQRVVQETDTGWMDGDDDEEELEDDLKKHMYAALNEEEEVTVFYGKAVTEVHHPKGLQDFVNYFPQDNPIAAARFCENLRRILLVPSSVENIHEDDDDDDELEAALETESQGSRADSTLFLATELIEKFKKRNRTNKQERHALQLERTMRGPEISTDFPDDDEGEAPSGQSSPKSARTPRLGTPATPTSRAGTPSTHASPSSPGARKRRGKGKGGAGSPKKAPAGLAPPSPRTPRHDAQLSPGRSGRSAAPDPMGLPEHVPAERARAASGASTTPPPAVLSSLS</sequence>
<feature type="domain" description="Translin-associated factor X-interacting protein 1 N-terminal" evidence="4">
    <location>
        <begin position="160"/>
        <end position="250"/>
    </location>
</feature>
<reference evidence="5" key="1">
    <citation type="submission" date="2021-01" db="EMBL/GenBank/DDBJ databases">
        <authorList>
            <person name="Corre E."/>
            <person name="Pelletier E."/>
            <person name="Niang G."/>
            <person name="Scheremetjew M."/>
            <person name="Finn R."/>
            <person name="Kale V."/>
            <person name="Holt S."/>
            <person name="Cochrane G."/>
            <person name="Meng A."/>
            <person name="Brown T."/>
            <person name="Cohen L."/>
        </authorList>
    </citation>
    <scope>NUCLEOTIDE SEQUENCE</scope>
    <source>
        <strain evidence="5">CCMP1594</strain>
    </source>
</reference>
<feature type="coiled-coil region" evidence="2">
    <location>
        <begin position="222"/>
        <end position="302"/>
    </location>
</feature>
<feature type="compositionally biased region" description="Basic and acidic residues" evidence="3">
    <location>
        <begin position="893"/>
        <end position="907"/>
    </location>
</feature>
<evidence type="ECO:0000256" key="3">
    <source>
        <dbReference type="SAM" id="MobiDB-lite"/>
    </source>
</evidence>
<dbReference type="InterPro" id="IPR032755">
    <property type="entry name" value="TSNAXIP1_N"/>
</dbReference>
<evidence type="ECO:0000256" key="1">
    <source>
        <dbReference type="ARBA" id="ARBA00023054"/>
    </source>
</evidence>
<evidence type="ECO:0000259" key="4">
    <source>
        <dbReference type="Pfam" id="PF15739"/>
    </source>
</evidence>
<feature type="coiled-coil region" evidence="2">
    <location>
        <begin position="345"/>
        <end position="397"/>
    </location>
</feature>
<dbReference type="EMBL" id="HBJA01054075">
    <property type="protein sequence ID" value="CAE0808044.1"/>
    <property type="molecule type" value="Transcribed_RNA"/>
</dbReference>
<dbReference type="GO" id="GO:0005737">
    <property type="term" value="C:cytoplasm"/>
    <property type="evidence" value="ECO:0007669"/>
    <property type="project" value="TreeGrafter"/>
</dbReference>
<dbReference type="PANTHER" id="PTHR16306">
    <property type="entry name" value="TRANSLIN-ASSOCIATED FACTOR X-INTERACTING PROTEIN 1"/>
    <property type="match status" value="1"/>
</dbReference>
<gene>
    <name evidence="5" type="ORF">EGYM00163_LOCUS19173</name>
</gene>
<protein>
    <recommendedName>
        <fullName evidence="4">Translin-associated factor X-interacting protein 1 N-terminal domain-containing protein</fullName>
    </recommendedName>
</protein>
<feature type="region of interest" description="Disordered" evidence="3">
    <location>
        <begin position="889"/>
        <end position="1041"/>
    </location>
</feature>
<organism evidence="5">
    <name type="scientific">Eutreptiella gymnastica</name>
    <dbReference type="NCBI Taxonomy" id="73025"/>
    <lineage>
        <taxon>Eukaryota</taxon>
        <taxon>Discoba</taxon>
        <taxon>Euglenozoa</taxon>
        <taxon>Euglenida</taxon>
        <taxon>Spirocuta</taxon>
        <taxon>Euglenophyceae</taxon>
        <taxon>Eutreptiales</taxon>
        <taxon>Eutreptiaceae</taxon>
        <taxon>Eutreptiella</taxon>
    </lineage>
</organism>
<keyword evidence="1 2" id="KW-0175">Coiled coil</keyword>
<proteinExistence type="predicted"/>
<evidence type="ECO:0000313" key="5">
    <source>
        <dbReference type="EMBL" id="CAE0808044.1"/>
    </source>
</evidence>
<accession>A0A7S4CW10</accession>
<feature type="compositionally biased region" description="Polar residues" evidence="3">
    <location>
        <begin position="942"/>
        <end position="957"/>
    </location>
</feature>
<dbReference type="PANTHER" id="PTHR16306:SF0">
    <property type="entry name" value="TRANSLIN-ASSOCIATED FACTOR X-INTERACTING PROTEIN 1"/>
    <property type="match status" value="1"/>
</dbReference>
<dbReference type="AlphaFoldDB" id="A0A7S4CW10"/>